<dbReference type="GeneID" id="25416794"/>
<gene>
    <name evidence="2" type="ORF">M436DRAFT_81486</name>
</gene>
<reference evidence="2 3" key="1">
    <citation type="journal article" date="2014" name="BMC Genomics">
        <title>Genome sequencing of four Aureobasidium pullulans varieties: biotechnological potential, stress tolerance, and description of new species.</title>
        <authorList>
            <person name="Gostin Ar C."/>
            <person name="Ohm R.A."/>
            <person name="Kogej T."/>
            <person name="Sonjak S."/>
            <person name="Turk M."/>
            <person name="Zajc J."/>
            <person name="Zalar P."/>
            <person name="Grube M."/>
            <person name="Sun H."/>
            <person name="Han J."/>
            <person name="Sharma A."/>
            <person name="Chiniquy J."/>
            <person name="Ngan C.Y."/>
            <person name="Lipzen A."/>
            <person name="Barry K."/>
            <person name="Grigoriev I.V."/>
            <person name="Gunde-Cimerman N."/>
        </authorList>
    </citation>
    <scope>NUCLEOTIDE SEQUENCE [LARGE SCALE GENOMIC DNA]</scope>
    <source>
        <strain evidence="2 3">CBS 147.97</strain>
    </source>
</reference>
<accession>A0A074WLT6</accession>
<dbReference type="RefSeq" id="XP_013428319.1">
    <property type="nucleotide sequence ID" value="XM_013572865.1"/>
</dbReference>
<dbReference type="Proteomes" id="UP000027730">
    <property type="component" value="Unassembled WGS sequence"/>
</dbReference>
<dbReference type="EMBL" id="KL584708">
    <property type="protein sequence ID" value="KEQ74078.1"/>
    <property type="molecule type" value="Genomic_DNA"/>
</dbReference>
<name>A0A074WLT6_9PEZI</name>
<evidence type="ECO:0000256" key="1">
    <source>
        <dbReference type="SAM" id="MobiDB-lite"/>
    </source>
</evidence>
<feature type="region of interest" description="Disordered" evidence="1">
    <location>
        <begin position="229"/>
        <end position="250"/>
    </location>
</feature>
<sequence length="250" mass="28187">MADSNSDSDALPNKRQKIAHDDDKPIYDLERVVLMHAGSPVVQVPLLNFQTYAPMRKPDLRIEITEGETHRWKFYIDDVPGSTPEDAVKRWASWLIHFDLRAVMDGGPMDSDKLASALFQASYVLGESDYRDALIDAWMSWVQNGGPAGSLSTERLRRSGFVTYGLMGALILYHDAGAIAMEDNEDAHKSPYNDAICRKVRDLALISFAQPDRKPKDPLQMSDKEFCQKYHSHSPGNQPCYKTKSLPEQL</sequence>
<dbReference type="AlphaFoldDB" id="A0A074WLT6"/>
<evidence type="ECO:0000313" key="2">
    <source>
        <dbReference type="EMBL" id="KEQ74078.1"/>
    </source>
</evidence>
<dbReference type="OrthoDB" id="3934141at2759"/>
<dbReference type="HOGENOM" id="CLU_1106925_0_0_1"/>
<organism evidence="2 3">
    <name type="scientific">Aureobasidium namibiae CBS 147.97</name>
    <dbReference type="NCBI Taxonomy" id="1043004"/>
    <lineage>
        <taxon>Eukaryota</taxon>
        <taxon>Fungi</taxon>
        <taxon>Dikarya</taxon>
        <taxon>Ascomycota</taxon>
        <taxon>Pezizomycotina</taxon>
        <taxon>Dothideomycetes</taxon>
        <taxon>Dothideomycetidae</taxon>
        <taxon>Dothideales</taxon>
        <taxon>Saccotheciaceae</taxon>
        <taxon>Aureobasidium</taxon>
    </lineage>
</organism>
<proteinExistence type="predicted"/>
<evidence type="ECO:0000313" key="3">
    <source>
        <dbReference type="Proteomes" id="UP000027730"/>
    </source>
</evidence>
<protein>
    <submittedName>
        <fullName evidence="2">Uncharacterized protein</fullName>
    </submittedName>
</protein>
<keyword evidence="3" id="KW-1185">Reference proteome</keyword>